<comment type="caution">
    <text evidence="1">The sequence shown here is derived from an EMBL/GenBank/DDBJ whole genome shotgun (WGS) entry which is preliminary data.</text>
</comment>
<accession>A0A5C5G986</accession>
<proteinExistence type="predicted"/>
<keyword evidence="2" id="KW-1185">Reference proteome</keyword>
<gene>
    <name evidence="1" type="ORF">FHY64_14825</name>
</gene>
<name>A0A5C5G986_9RHOB</name>
<dbReference type="OrthoDB" id="195732at2"/>
<sequence>MLRFSLTAALVAATTPGIAGQYDSSMEAYLLTELRPWFQSEEIVGAVLAQNRTTGTYDSEEILEMDERWRAEVNSNAQPTIRSVVNNSTSDFLRERMNDSGGTITEIILMDASGLNVAASHVTSDYWQGDEDKHAMTYGVGPLAVHFGEIEFDESSQIFQGQVSATIVDPEDGSPIGAITIGLNAEALM</sequence>
<dbReference type="RefSeq" id="WP_140196167.1">
    <property type="nucleotide sequence ID" value="NZ_CP065915.1"/>
</dbReference>
<evidence type="ECO:0000313" key="2">
    <source>
        <dbReference type="Proteomes" id="UP000314011"/>
    </source>
</evidence>
<reference evidence="1 2" key="1">
    <citation type="submission" date="2019-06" db="EMBL/GenBank/DDBJ databases">
        <title>Genome of new Rhodobacteraceae sp. SM1903.</title>
        <authorList>
            <person name="Ren X."/>
        </authorList>
    </citation>
    <scope>NUCLEOTIDE SEQUENCE [LARGE SCALE GENOMIC DNA]</scope>
    <source>
        <strain evidence="1 2">SM1903</strain>
    </source>
</reference>
<protein>
    <submittedName>
        <fullName evidence="1">Uncharacterized protein</fullName>
    </submittedName>
</protein>
<organism evidence="1 2">
    <name type="scientific">Pelagovum pacificum</name>
    <dbReference type="NCBI Taxonomy" id="2588711"/>
    <lineage>
        <taxon>Bacteria</taxon>
        <taxon>Pseudomonadati</taxon>
        <taxon>Pseudomonadota</taxon>
        <taxon>Alphaproteobacteria</taxon>
        <taxon>Rhodobacterales</taxon>
        <taxon>Paracoccaceae</taxon>
        <taxon>Pelagovum</taxon>
    </lineage>
</organism>
<dbReference type="Proteomes" id="UP000314011">
    <property type="component" value="Unassembled WGS sequence"/>
</dbReference>
<evidence type="ECO:0000313" key="1">
    <source>
        <dbReference type="EMBL" id="TNY31296.1"/>
    </source>
</evidence>
<dbReference type="AlphaFoldDB" id="A0A5C5G986"/>
<dbReference type="EMBL" id="VFFF01000002">
    <property type="protein sequence ID" value="TNY31296.1"/>
    <property type="molecule type" value="Genomic_DNA"/>
</dbReference>